<evidence type="ECO:0000256" key="4">
    <source>
        <dbReference type="SAM" id="Coils"/>
    </source>
</evidence>
<proteinExistence type="inferred from homology"/>
<feature type="coiled-coil region" evidence="4">
    <location>
        <begin position="156"/>
        <end position="183"/>
    </location>
</feature>
<gene>
    <name evidence="6" type="ordered locus">Ilyop_0907</name>
</gene>
<feature type="domain" description="Type I restriction modification DNA specificity" evidence="5">
    <location>
        <begin position="39"/>
        <end position="169"/>
    </location>
</feature>
<dbReference type="InterPro" id="IPR000055">
    <property type="entry name" value="Restrct_endonuc_typeI_TRD"/>
</dbReference>
<keyword evidence="2" id="KW-0680">Restriction system</keyword>
<evidence type="ECO:0000313" key="7">
    <source>
        <dbReference type="Proteomes" id="UP000006875"/>
    </source>
</evidence>
<evidence type="ECO:0000259" key="5">
    <source>
        <dbReference type="Pfam" id="PF01420"/>
    </source>
</evidence>
<protein>
    <submittedName>
        <fullName evidence="6">Restriction modification system DNA specificity domain protein</fullName>
    </submittedName>
</protein>
<keyword evidence="4" id="KW-0175">Coiled coil</keyword>
<dbReference type="GO" id="GO:0009307">
    <property type="term" value="P:DNA restriction-modification system"/>
    <property type="evidence" value="ECO:0007669"/>
    <property type="project" value="UniProtKB-KW"/>
</dbReference>
<dbReference type="CDD" id="cd17262">
    <property type="entry name" value="RMtype1_S_Aco12261I-TRD2-CR2"/>
    <property type="match status" value="1"/>
</dbReference>
<dbReference type="REBASE" id="28541">
    <property type="entry name" value="S.IpoORF908P"/>
</dbReference>
<organism evidence="6 7">
    <name type="scientific">Ilyobacter polytropus (strain ATCC 51220 / DSM 2926 / LMG 16218 / CuHBu1)</name>
    <dbReference type="NCBI Taxonomy" id="572544"/>
    <lineage>
        <taxon>Bacteria</taxon>
        <taxon>Fusobacteriati</taxon>
        <taxon>Fusobacteriota</taxon>
        <taxon>Fusobacteriia</taxon>
        <taxon>Fusobacteriales</taxon>
        <taxon>Fusobacteriaceae</taxon>
        <taxon>Ilyobacter</taxon>
    </lineage>
</organism>
<feature type="coiled-coil region" evidence="4">
    <location>
        <begin position="213"/>
        <end position="240"/>
    </location>
</feature>
<evidence type="ECO:0000256" key="1">
    <source>
        <dbReference type="ARBA" id="ARBA00010923"/>
    </source>
</evidence>
<dbReference type="eggNOG" id="COG0732">
    <property type="taxonomic scope" value="Bacteria"/>
</dbReference>
<dbReference type="HOGENOM" id="CLU_021095_10_2_0"/>
<dbReference type="EMBL" id="CP002281">
    <property type="protein sequence ID" value="ADO82691.1"/>
    <property type="molecule type" value="Genomic_DNA"/>
</dbReference>
<evidence type="ECO:0000313" key="6">
    <source>
        <dbReference type="EMBL" id="ADO82691.1"/>
    </source>
</evidence>
<dbReference type="KEGG" id="ipo:Ilyop_0907"/>
<comment type="similarity">
    <text evidence="1">Belongs to the type-I restriction system S methylase family.</text>
</comment>
<dbReference type="Gene3D" id="3.90.220.20">
    <property type="entry name" value="DNA methylase specificity domains"/>
    <property type="match status" value="2"/>
</dbReference>
<keyword evidence="7" id="KW-1185">Reference proteome</keyword>
<dbReference type="GO" id="GO:0003677">
    <property type="term" value="F:DNA binding"/>
    <property type="evidence" value="ECO:0007669"/>
    <property type="project" value="UniProtKB-KW"/>
</dbReference>
<dbReference type="InterPro" id="IPR051212">
    <property type="entry name" value="Type-I_RE_S_subunit"/>
</dbReference>
<dbReference type="CDD" id="cd17517">
    <property type="entry name" value="RMtype1_S_EcoKI_StySPI-TRD2-CR2_like"/>
    <property type="match status" value="1"/>
</dbReference>
<dbReference type="Proteomes" id="UP000006875">
    <property type="component" value="Chromosome"/>
</dbReference>
<reference evidence="6 7" key="1">
    <citation type="journal article" date="2010" name="Stand. Genomic Sci.">
        <title>Complete genome sequence of Ilyobacter polytropus type strain (CuHbu1).</title>
        <authorList>
            <person name="Sikorski J."/>
            <person name="Chertkov O."/>
            <person name="Lapidus A."/>
            <person name="Nolan M."/>
            <person name="Lucas S."/>
            <person name="Del Rio T.G."/>
            <person name="Tice H."/>
            <person name="Cheng J.F."/>
            <person name="Tapia R."/>
            <person name="Han C."/>
            <person name="Goodwin L."/>
            <person name="Pitluck S."/>
            <person name="Liolios K."/>
            <person name="Ivanova N."/>
            <person name="Mavromatis K."/>
            <person name="Mikhailova N."/>
            <person name="Pati A."/>
            <person name="Chen A."/>
            <person name="Palaniappan K."/>
            <person name="Land M."/>
            <person name="Hauser L."/>
            <person name="Chang Y.J."/>
            <person name="Jeffries C.D."/>
            <person name="Brambilla E."/>
            <person name="Yasawong M."/>
            <person name="Rohde M."/>
            <person name="Pukall R."/>
            <person name="Spring S."/>
            <person name="Goker M."/>
            <person name="Woyke T."/>
            <person name="Bristow J."/>
            <person name="Eisen J.A."/>
            <person name="Markowitz V."/>
            <person name="Hugenholtz P."/>
            <person name="Kyrpides N.C."/>
            <person name="Klenk H.P."/>
        </authorList>
    </citation>
    <scope>NUCLEOTIDE SEQUENCE [LARGE SCALE GENOMIC DNA]</scope>
    <source>
        <strain evidence="7">ATCC 51220 / DSM 2926 / LMG 16218 / CuHBu1</strain>
    </source>
</reference>
<dbReference type="AlphaFoldDB" id="E3H8C4"/>
<name>E3H8C4_ILYPC</name>
<evidence type="ECO:0000256" key="3">
    <source>
        <dbReference type="ARBA" id="ARBA00023125"/>
    </source>
</evidence>
<feature type="domain" description="Type I restriction modification DNA specificity" evidence="5">
    <location>
        <begin position="298"/>
        <end position="451"/>
    </location>
</feature>
<accession>E3H8C4</accession>
<dbReference type="STRING" id="572544.Ilyop_0907"/>
<dbReference type="InterPro" id="IPR044946">
    <property type="entry name" value="Restrct_endonuc_typeI_TRD_sf"/>
</dbReference>
<dbReference type="SUPFAM" id="SSF116734">
    <property type="entry name" value="DNA methylase specificity domain"/>
    <property type="match status" value="2"/>
</dbReference>
<keyword evidence="3" id="KW-0238">DNA-binding</keyword>
<dbReference type="PANTHER" id="PTHR43140:SF1">
    <property type="entry name" value="TYPE I RESTRICTION ENZYME ECOKI SPECIFICITY SUBUNIT"/>
    <property type="match status" value="1"/>
</dbReference>
<dbReference type="Pfam" id="PF01420">
    <property type="entry name" value="Methylase_S"/>
    <property type="match status" value="2"/>
</dbReference>
<sequence>MNDNKPIEWIKVPLIECVGIYDRYRKPISKIERDKRVSGKNCNDLFKYYGATGLAGYIDDYLLEGEYVILGEDGAPFLDSLKSKSYLVSGKFWVNNHAHILKSYFNNKFLLHYLNQFNYKNYVSGTTRLKLNQTSMKKIPIIVPPLAEQEEVVSRIESLFSELDNGIENLKRAQKQLKLYRQSILRDAFEGKLTEEWRRSNPDKVEDPEVLVEKIKEARVEYYENQLEEWKERVEEWKSRGEVGKKPSRPSKLKEFTLSTNKMKNIQGWTWMAFGNTFTESPQNGIYKPANLYGEGTKIIRIDNFYDGVINSKKTFKSLKLTEEEVEKYKLTNNNILINRVNSIDYLGKCGLCQNIDESTVFESNIMKITVDNKNIVSKFITLYLTSRIGISELRKNAKHAVNQASINQTDVSNVLAPICSLDEQNEVIKIVEEKLSICENLERTLRSSLKRSELLRQSILNKAFSGKLTKEWRKENQGLITGENSAENLLKKTKEEKEG</sequence>
<evidence type="ECO:0000256" key="2">
    <source>
        <dbReference type="ARBA" id="ARBA00022747"/>
    </source>
</evidence>
<dbReference type="PANTHER" id="PTHR43140">
    <property type="entry name" value="TYPE-1 RESTRICTION ENZYME ECOKI SPECIFICITY PROTEIN"/>
    <property type="match status" value="1"/>
</dbReference>
<dbReference type="RefSeq" id="WP_013387360.1">
    <property type="nucleotide sequence ID" value="NC_014632.1"/>
</dbReference>